<feature type="transmembrane region" description="Helical" evidence="6">
    <location>
        <begin position="17"/>
        <end position="38"/>
    </location>
</feature>
<feature type="transmembrane region" description="Helical" evidence="6">
    <location>
        <begin position="454"/>
        <end position="472"/>
    </location>
</feature>
<feature type="transmembrane region" description="Helical" evidence="6">
    <location>
        <begin position="137"/>
        <end position="154"/>
    </location>
</feature>
<dbReference type="InterPro" id="IPR050367">
    <property type="entry name" value="APC_superfamily"/>
</dbReference>
<protein>
    <submittedName>
        <fullName evidence="7">Amino acid permease-associated region</fullName>
    </submittedName>
    <submittedName>
        <fullName evidence="8">Amino acid transporter</fullName>
    </submittedName>
</protein>
<gene>
    <name evidence="8" type="ORF">J2Z30_004621</name>
    <name evidence="7" type="ORF">SIRAN9786</name>
</gene>
<keyword evidence="5 6" id="KW-0472">Membrane</keyword>
<comment type="subcellular location">
    <subcellularLocation>
        <location evidence="1">Cell membrane</location>
        <topology evidence="1">Multi-pass membrane protein</topology>
    </subcellularLocation>
</comment>
<organism evidence="7">
    <name type="scientific">Streptomyces iranensis</name>
    <dbReference type="NCBI Taxonomy" id="576784"/>
    <lineage>
        <taxon>Bacteria</taxon>
        <taxon>Bacillati</taxon>
        <taxon>Actinomycetota</taxon>
        <taxon>Actinomycetes</taxon>
        <taxon>Kitasatosporales</taxon>
        <taxon>Streptomycetaceae</taxon>
        <taxon>Streptomyces</taxon>
        <taxon>Streptomyces violaceusniger group</taxon>
    </lineage>
</organism>
<dbReference type="HOGENOM" id="CLU_007946_20_2_11"/>
<keyword evidence="2" id="KW-1003">Cell membrane</keyword>
<feature type="transmembrane region" description="Helical" evidence="6">
    <location>
        <begin position="166"/>
        <end position="184"/>
    </location>
</feature>
<accession>A0A061A4R3</accession>
<feature type="transmembrane region" description="Helical" evidence="6">
    <location>
        <begin position="244"/>
        <end position="262"/>
    </location>
</feature>
<reference evidence="8 9" key="2">
    <citation type="submission" date="2021-03" db="EMBL/GenBank/DDBJ databases">
        <title>Genomic Encyclopedia of Type Strains, Phase IV (KMG-IV): sequencing the most valuable type-strain genomes for metagenomic binning, comparative biology and taxonomic classification.</title>
        <authorList>
            <person name="Goeker M."/>
        </authorList>
    </citation>
    <scope>NUCLEOTIDE SEQUENCE [LARGE SCALE GENOMIC DNA]</scope>
    <source>
        <strain evidence="8 9">DSM 41954</strain>
    </source>
</reference>
<feature type="transmembrane region" description="Helical" evidence="6">
    <location>
        <begin position="291"/>
        <end position="311"/>
    </location>
</feature>
<evidence type="ECO:0000313" key="7">
    <source>
        <dbReference type="EMBL" id="CDR17813.1"/>
    </source>
</evidence>
<evidence type="ECO:0000313" key="8">
    <source>
        <dbReference type="EMBL" id="MBP2063600.1"/>
    </source>
</evidence>
<sequence length="495" mass="51014">MTSTEIANHTGKTRRDLPIWVAGALSLGTVGPTLAMSGNGQGLVASVGKAVPLVFLIGLIGVSLVGYSFVRLTRHLNHAGSAYALVGRTLGRRTGVFAGFAMIGAYVGFSIGCLALTASFVNAFLAQLQPGGQPFQVPWLVTVLVLTAVSLAFAGRDVSFIAKTLLVLEGIGIIAMLVLIGVIFSRGGAPSTGMDMSVFTFSGGIGATAVLGGVVAAFLSWAGFEACASMGEETSNPGRNIPRALGGTLIATGVVFVVVMFAQTVGFGTDKAGLEAFRTSDNTLGDLADRYIGSGFALVVVFTATIAAFASHMATAATAGRVMQAFARDGVGPSWLGKIHERTGGPRRAMWAVVGVAFLMNLVCSVTSWPDMGTGNGASDAYFLFAIAGSFCLMVTYLVVEVAALRFVGSSRFDHIHGGRGRVLGVVLPTLGAAVILVVLWFNVRDADSPTSAAMLGVYWCAVGVLVGLRVGRTERTVGGGLTEKIGEARVGGSR</sequence>
<feature type="transmembrane region" description="Helical" evidence="6">
    <location>
        <begin position="96"/>
        <end position="125"/>
    </location>
</feature>
<feature type="transmembrane region" description="Helical" evidence="6">
    <location>
        <begin position="381"/>
        <end position="400"/>
    </location>
</feature>
<evidence type="ECO:0000256" key="4">
    <source>
        <dbReference type="ARBA" id="ARBA00022989"/>
    </source>
</evidence>
<dbReference type="GO" id="GO:0005886">
    <property type="term" value="C:plasma membrane"/>
    <property type="evidence" value="ECO:0007669"/>
    <property type="project" value="UniProtKB-SubCell"/>
</dbReference>
<reference evidence="7" key="1">
    <citation type="submission" date="2014-05" db="EMBL/GenBank/DDBJ databases">
        <authorList>
            <person name="Horn Fabian"/>
        </authorList>
    </citation>
    <scope>NUCLEOTIDE SEQUENCE</scope>
</reference>
<evidence type="ECO:0000256" key="3">
    <source>
        <dbReference type="ARBA" id="ARBA00022692"/>
    </source>
</evidence>
<evidence type="ECO:0000256" key="6">
    <source>
        <dbReference type="SAM" id="Phobius"/>
    </source>
</evidence>
<feature type="transmembrane region" description="Helical" evidence="6">
    <location>
        <begin position="349"/>
        <end position="369"/>
    </location>
</feature>
<dbReference type="EMBL" id="LK022848">
    <property type="protein sequence ID" value="CDR17813.1"/>
    <property type="molecule type" value="Genomic_DNA"/>
</dbReference>
<dbReference type="AlphaFoldDB" id="A0A061A4R3"/>
<proteinExistence type="predicted"/>
<dbReference type="Pfam" id="PF13520">
    <property type="entry name" value="AA_permease_2"/>
    <property type="match status" value="1"/>
</dbReference>
<dbReference type="PANTHER" id="PTHR42770">
    <property type="entry name" value="AMINO ACID TRANSPORTER-RELATED"/>
    <property type="match status" value="1"/>
</dbReference>
<dbReference type="Gene3D" id="1.20.1740.10">
    <property type="entry name" value="Amino acid/polyamine transporter I"/>
    <property type="match status" value="1"/>
</dbReference>
<dbReference type="InterPro" id="IPR002293">
    <property type="entry name" value="AA/rel_permease1"/>
</dbReference>
<keyword evidence="3 6" id="KW-0812">Transmembrane</keyword>
<keyword evidence="9" id="KW-1185">Reference proteome</keyword>
<evidence type="ECO:0000256" key="5">
    <source>
        <dbReference type="ARBA" id="ARBA00023136"/>
    </source>
</evidence>
<feature type="transmembrane region" description="Helical" evidence="6">
    <location>
        <begin position="50"/>
        <end position="70"/>
    </location>
</feature>
<dbReference type="PIRSF" id="PIRSF006060">
    <property type="entry name" value="AA_transporter"/>
    <property type="match status" value="1"/>
</dbReference>
<keyword evidence="4 6" id="KW-1133">Transmembrane helix</keyword>
<feature type="transmembrane region" description="Helical" evidence="6">
    <location>
        <begin position="204"/>
        <end position="224"/>
    </location>
</feature>
<dbReference type="EMBL" id="JAGGLR010000012">
    <property type="protein sequence ID" value="MBP2063600.1"/>
    <property type="molecule type" value="Genomic_DNA"/>
</dbReference>
<dbReference type="PANTHER" id="PTHR42770:SF16">
    <property type="entry name" value="AMINO ACID PERMEASE"/>
    <property type="match status" value="1"/>
</dbReference>
<evidence type="ECO:0000256" key="1">
    <source>
        <dbReference type="ARBA" id="ARBA00004651"/>
    </source>
</evidence>
<dbReference type="GO" id="GO:0022857">
    <property type="term" value="F:transmembrane transporter activity"/>
    <property type="evidence" value="ECO:0007669"/>
    <property type="project" value="InterPro"/>
</dbReference>
<evidence type="ECO:0000313" key="9">
    <source>
        <dbReference type="Proteomes" id="UP000756710"/>
    </source>
</evidence>
<name>A0A061A4R3_9ACTN</name>
<evidence type="ECO:0000256" key="2">
    <source>
        <dbReference type="ARBA" id="ARBA00022475"/>
    </source>
</evidence>
<feature type="transmembrane region" description="Helical" evidence="6">
    <location>
        <begin position="421"/>
        <end position="442"/>
    </location>
</feature>
<dbReference type="RefSeq" id="WP_044580449.1">
    <property type="nucleotide sequence ID" value="NZ_BAABDR010000100.1"/>
</dbReference>
<dbReference type="Proteomes" id="UP000756710">
    <property type="component" value="Unassembled WGS sequence"/>
</dbReference>